<name>A0A7W4YE16_9CELL</name>
<proteinExistence type="predicted"/>
<gene>
    <name evidence="3" type="ORF">FHR80_004089</name>
</gene>
<feature type="region of interest" description="Disordered" evidence="1">
    <location>
        <begin position="168"/>
        <end position="187"/>
    </location>
</feature>
<comment type="caution">
    <text evidence="3">The sequence shown here is derived from an EMBL/GenBank/DDBJ whole genome shotgun (WGS) entry which is preliminary data.</text>
</comment>
<evidence type="ECO:0000313" key="3">
    <source>
        <dbReference type="EMBL" id="MBB2925151.1"/>
    </source>
</evidence>
<reference evidence="3 4" key="2">
    <citation type="submission" date="2020-08" db="EMBL/GenBank/DDBJ databases">
        <authorList>
            <person name="Partida-Martinez L."/>
            <person name="Huntemann M."/>
            <person name="Clum A."/>
            <person name="Wang J."/>
            <person name="Palaniappan K."/>
            <person name="Ritter S."/>
            <person name="Chen I.-M."/>
            <person name="Stamatis D."/>
            <person name="Reddy T."/>
            <person name="O'Malley R."/>
            <person name="Daum C."/>
            <person name="Shapiro N."/>
            <person name="Ivanova N."/>
            <person name="Kyrpides N."/>
            <person name="Woyke T."/>
        </authorList>
    </citation>
    <scope>NUCLEOTIDE SEQUENCE [LARGE SCALE GENOMIC DNA]</scope>
    <source>
        <strain evidence="3 4">RAS26</strain>
    </source>
</reference>
<evidence type="ECO:0000313" key="4">
    <source>
        <dbReference type="Proteomes" id="UP000518206"/>
    </source>
</evidence>
<dbReference type="RefSeq" id="WP_183297875.1">
    <property type="nucleotide sequence ID" value="NZ_JACHVX010000007.1"/>
</dbReference>
<sequence length="265" mass="27052">MTPPRELPPTSAFAGDDGGCDPALAEALRALRAGSGSLAGVVAALAGTRVLVPVLAELEAAGVVEHGGHEHTVDKEASAGIVALQAPDGRTALPVFSSVASLQAWRPDARPVPSDVARAALSAVEERWELLVLDPGGPVTVLVPRPAVWALAQQRDWVPAVRRVPGPVDAVPGGAPPGVGGADGGSEVDPDVRSALRDALAAVPEVLGVDAWPGRRAEVAVLLRLVPGLDRARLDAVLARVNAALAADETVTLRVDSLELRLLAG</sequence>
<reference evidence="3 4" key="1">
    <citation type="submission" date="2020-08" db="EMBL/GenBank/DDBJ databases">
        <title>The Agave Microbiome: Exploring the role of microbial communities in plant adaptations to desert environments.</title>
        <authorList>
            <person name="Partida-Martinez L.P."/>
        </authorList>
    </citation>
    <scope>NUCLEOTIDE SEQUENCE [LARGE SCALE GENOMIC DNA]</scope>
    <source>
        <strain evidence="3 4">RAS26</strain>
    </source>
</reference>
<dbReference type="InterPro" id="IPR009839">
    <property type="entry name" value="SseB_N"/>
</dbReference>
<dbReference type="AlphaFoldDB" id="A0A7W4YE16"/>
<feature type="domain" description="SseB protein N-terminal" evidence="2">
    <location>
        <begin position="24"/>
        <end position="150"/>
    </location>
</feature>
<evidence type="ECO:0000259" key="2">
    <source>
        <dbReference type="Pfam" id="PF07179"/>
    </source>
</evidence>
<dbReference type="Proteomes" id="UP000518206">
    <property type="component" value="Unassembled WGS sequence"/>
</dbReference>
<protein>
    <recommendedName>
        <fullName evidence="2">SseB protein N-terminal domain-containing protein</fullName>
    </recommendedName>
</protein>
<organism evidence="3 4">
    <name type="scientific">Cellulomonas cellasea</name>
    <dbReference type="NCBI Taxonomy" id="43670"/>
    <lineage>
        <taxon>Bacteria</taxon>
        <taxon>Bacillati</taxon>
        <taxon>Actinomycetota</taxon>
        <taxon>Actinomycetes</taxon>
        <taxon>Micrococcales</taxon>
        <taxon>Cellulomonadaceae</taxon>
        <taxon>Cellulomonas</taxon>
    </lineage>
</organism>
<accession>A0A7W4YE16</accession>
<evidence type="ECO:0000256" key="1">
    <source>
        <dbReference type="SAM" id="MobiDB-lite"/>
    </source>
</evidence>
<dbReference type="Pfam" id="PF07179">
    <property type="entry name" value="SseB"/>
    <property type="match status" value="1"/>
</dbReference>
<dbReference type="EMBL" id="JACHVX010000007">
    <property type="protein sequence ID" value="MBB2925151.1"/>
    <property type="molecule type" value="Genomic_DNA"/>
</dbReference>